<proteinExistence type="predicted"/>
<evidence type="ECO:0008006" key="3">
    <source>
        <dbReference type="Google" id="ProtNLM"/>
    </source>
</evidence>
<dbReference type="AlphaFoldDB" id="A0A2S7T681"/>
<dbReference type="Gene3D" id="3.30.420.260">
    <property type="match status" value="1"/>
</dbReference>
<dbReference type="EMBL" id="MQVX01000001">
    <property type="protein sequence ID" value="PQJ15423.1"/>
    <property type="molecule type" value="Genomic_DNA"/>
</dbReference>
<dbReference type="Gene3D" id="3.30.420.250">
    <property type="match status" value="1"/>
</dbReference>
<organism evidence="1 2">
    <name type="scientific">Aureicoccus marinus</name>
    <dbReference type="NCBI Taxonomy" id="754435"/>
    <lineage>
        <taxon>Bacteria</taxon>
        <taxon>Pseudomonadati</taxon>
        <taxon>Bacteroidota</taxon>
        <taxon>Flavobacteriia</taxon>
        <taxon>Flavobacteriales</taxon>
        <taxon>Flavobacteriaceae</taxon>
        <taxon>Aureicoccus</taxon>
    </lineage>
</organism>
<protein>
    <recommendedName>
        <fullName evidence="3">DUF3822 domain-containing protein</fullName>
    </recommendedName>
</protein>
<name>A0A2S7T681_9FLAO</name>
<accession>A0A2S7T681</accession>
<dbReference type="Proteomes" id="UP000239366">
    <property type="component" value="Unassembled WGS sequence"/>
</dbReference>
<keyword evidence="2" id="KW-1185">Reference proteome</keyword>
<dbReference type="Pfam" id="PF12864">
    <property type="entry name" value="DUF3822"/>
    <property type="match status" value="1"/>
</dbReference>
<dbReference type="CDD" id="cd24013">
    <property type="entry name" value="ASKHA_ATPase_BT3980-like"/>
    <property type="match status" value="1"/>
</dbReference>
<evidence type="ECO:0000313" key="1">
    <source>
        <dbReference type="EMBL" id="PQJ15423.1"/>
    </source>
</evidence>
<evidence type="ECO:0000313" key="2">
    <source>
        <dbReference type="Proteomes" id="UP000239366"/>
    </source>
</evidence>
<sequence>MTERNSSHNVTTVTKKLSIQASLNGLSFSILNQENQTIEASKRMALPEGTKASTIGEELKAFFHLFDLGREPFAEVVIIHSSPQFSLVPKSLFDPTELAHYLKLNTRIQRSDEIDYDEMLHTDLVNVYVPFDGVNAYIKDLFPSVEVLHSGSILIQSLLQMPGWDDQPQAFVNVGDRSLELVVLKGKNLLLYNHFEYTTQEDFLYFLLFALEQLGLDKDQVEVKMLGDIAEGDPLYALCDRYLKKMSIFFPKNPYQLNQNTAEDYIDFAVLSSF</sequence>
<dbReference type="RefSeq" id="WP_105001072.1">
    <property type="nucleotide sequence ID" value="NZ_MQVX01000001.1"/>
</dbReference>
<comment type="caution">
    <text evidence="1">The sequence shown here is derived from an EMBL/GenBank/DDBJ whole genome shotgun (WGS) entry which is preliminary data.</text>
</comment>
<gene>
    <name evidence="1" type="ORF">BST99_06455</name>
</gene>
<dbReference type="InterPro" id="IPR024213">
    <property type="entry name" value="DUF3822"/>
</dbReference>
<dbReference type="OrthoDB" id="658622at2"/>
<reference evidence="2" key="1">
    <citation type="submission" date="2016-11" db="EMBL/GenBank/DDBJ databases">
        <title>Trade-off between light-utilization and light-protection in marine flavobacteria.</title>
        <authorList>
            <person name="Kumagai Y."/>
            <person name="Yoshizawa S."/>
            <person name="Kogure K."/>
        </authorList>
    </citation>
    <scope>NUCLEOTIDE SEQUENCE [LARGE SCALE GENOMIC DNA]</scope>
    <source>
        <strain evidence="2">SG-18</strain>
    </source>
</reference>